<dbReference type="EMBL" id="JBANQN010000010">
    <property type="protein sequence ID" value="KAK6777676.1"/>
    <property type="molecule type" value="Genomic_DNA"/>
</dbReference>
<dbReference type="Proteomes" id="UP001371456">
    <property type="component" value="Unassembled WGS sequence"/>
</dbReference>
<keyword evidence="2" id="KW-1185">Reference proteome</keyword>
<dbReference type="AlphaFoldDB" id="A0AAN8T384"/>
<proteinExistence type="predicted"/>
<name>A0AAN8T384_SOLBU</name>
<evidence type="ECO:0000313" key="2">
    <source>
        <dbReference type="Proteomes" id="UP001371456"/>
    </source>
</evidence>
<organism evidence="1 2">
    <name type="scientific">Solanum bulbocastanum</name>
    <name type="common">Wild potato</name>
    <dbReference type="NCBI Taxonomy" id="147425"/>
    <lineage>
        <taxon>Eukaryota</taxon>
        <taxon>Viridiplantae</taxon>
        <taxon>Streptophyta</taxon>
        <taxon>Embryophyta</taxon>
        <taxon>Tracheophyta</taxon>
        <taxon>Spermatophyta</taxon>
        <taxon>Magnoliopsida</taxon>
        <taxon>eudicotyledons</taxon>
        <taxon>Gunneridae</taxon>
        <taxon>Pentapetalae</taxon>
        <taxon>asterids</taxon>
        <taxon>lamiids</taxon>
        <taxon>Solanales</taxon>
        <taxon>Solanaceae</taxon>
        <taxon>Solanoideae</taxon>
        <taxon>Solaneae</taxon>
        <taxon>Solanum</taxon>
    </lineage>
</organism>
<accession>A0AAN8T384</accession>
<comment type="caution">
    <text evidence="1">The sequence shown here is derived from an EMBL/GenBank/DDBJ whole genome shotgun (WGS) entry which is preliminary data.</text>
</comment>
<gene>
    <name evidence="1" type="ORF">RDI58_024394</name>
</gene>
<reference evidence="1 2" key="1">
    <citation type="submission" date="2024-02" db="EMBL/GenBank/DDBJ databases">
        <title>de novo genome assembly of Solanum bulbocastanum strain 11H21.</title>
        <authorList>
            <person name="Hosaka A.J."/>
        </authorList>
    </citation>
    <scope>NUCLEOTIDE SEQUENCE [LARGE SCALE GENOMIC DNA]</scope>
    <source>
        <tissue evidence="1">Young leaves</tissue>
    </source>
</reference>
<sequence length="24" mass="2737">MPNHNDEANIDPLFPLILIFNQNG</sequence>
<evidence type="ECO:0000313" key="1">
    <source>
        <dbReference type="EMBL" id="KAK6777676.1"/>
    </source>
</evidence>
<protein>
    <submittedName>
        <fullName evidence="1">Uncharacterized protein</fullName>
    </submittedName>
</protein>